<keyword evidence="3" id="KW-1185">Reference proteome</keyword>
<dbReference type="AlphaFoldDB" id="A0A1M4WDA0"/>
<dbReference type="RefSeq" id="WP_072864384.1">
    <property type="nucleotide sequence ID" value="NZ_FQUI01000015.1"/>
</dbReference>
<dbReference type="Pfam" id="PF01464">
    <property type="entry name" value="SLT"/>
    <property type="match status" value="1"/>
</dbReference>
<sequence>MVLIKKYLIIFLVLITIIAHGEVKSYNLTNETNVKLFLMDFMSREYKLTTGKELKSERKVLLAESILIASKEFNISPLLIASIIDIETNFRNVIGKYGEIGYMQIRTETAKYIIEMYIETFRRYNYDNLDLNWIKSRLLYDPKYNILVGTAYLDYLEELHGDITHAISWYNGGGNSYYLEKVVFKIAQMTIEYPII</sequence>
<dbReference type="SUPFAM" id="SSF53955">
    <property type="entry name" value="Lysozyme-like"/>
    <property type="match status" value="1"/>
</dbReference>
<dbReference type="Gene3D" id="1.10.530.10">
    <property type="match status" value="1"/>
</dbReference>
<evidence type="ECO:0000313" key="2">
    <source>
        <dbReference type="EMBL" id="SHE79130.1"/>
    </source>
</evidence>
<comment type="caution">
    <text evidence="2">The sequence shown here is derived from an EMBL/GenBank/DDBJ whole genome shotgun (WGS) entry which is preliminary data.</text>
</comment>
<dbReference type="STRING" id="1122195.SAMN02745164_01156"/>
<feature type="domain" description="Transglycosylase SLT" evidence="1">
    <location>
        <begin position="66"/>
        <end position="175"/>
    </location>
</feature>
<gene>
    <name evidence="2" type="ORF">SAMN02745164_01156</name>
</gene>
<accession>A0A1M4WDA0</accession>
<protein>
    <submittedName>
        <fullName evidence="2">Transglycosylase SLT domain-containing protein</fullName>
    </submittedName>
</protein>
<reference evidence="2" key="1">
    <citation type="submission" date="2016-11" db="EMBL/GenBank/DDBJ databases">
        <authorList>
            <person name="Varghese N."/>
            <person name="Submissions S."/>
        </authorList>
    </citation>
    <scope>NUCLEOTIDE SEQUENCE [LARGE SCALE GENOMIC DNA]</scope>
    <source>
        <strain evidence="2">DSM 16785</strain>
    </source>
</reference>
<evidence type="ECO:0000313" key="3">
    <source>
        <dbReference type="Proteomes" id="UP000184334"/>
    </source>
</evidence>
<dbReference type="InterPro" id="IPR008258">
    <property type="entry name" value="Transglycosylase_SLT_dom_1"/>
</dbReference>
<organism evidence="2 3">
    <name type="scientific">Marinitoga hydrogenitolerans (strain DSM 16785 / JCM 12826 / AT1271)</name>
    <dbReference type="NCBI Taxonomy" id="1122195"/>
    <lineage>
        <taxon>Bacteria</taxon>
        <taxon>Thermotogati</taxon>
        <taxon>Thermotogota</taxon>
        <taxon>Thermotogae</taxon>
        <taxon>Petrotogales</taxon>
        <taxon>Petrotogaceae</taxon>
        <taxon>Marinitoga</taxon>
    </lineage>
</organism>
<dbReference type="Proteomes" id="UP000184334">
    <property type="component" value="Unassembled WGS sequence"/>
</dbReference>
<dbReference type="EMBL" id="FQUI01000015">
    <property type="protein sequence ID" value="SHE79130.1"/>
    <property type="molecule type" value="Genomic_DNA"/>
</dbReference>
<proteinExistence type="predicted"/>
<evidence type="ECO:0000259" key="1">
    <source>
        <dbReference type="Pfam" id="PF01464"/>
    </source>
</evidence>
<dbReference type="OrthoDB" id="9815002at2"/>
<dbReference type="InterPro" id="IPR023346">
    <property type="entry name" value="Lysozyme-like_dom_sf"/>
</dbReference>
<name>A0A1M4WDA0_MARH1</name>